<feature type="compositionally biased region" description="Acidic residues" evidence="1">
    <location>
        <begin position="30"/>
        <end position="41"/>
    </location>
</feature>
<proteinExistence type="predicted"/>
<dbReference type="Proteomes" id="UP000617340">
    <property type="component" value="Unassembled WGS sequence"/>
</dbReference>
<gene>
    <name evidence="2" type="ORF">HZH68_000601</name>
</gene>
<accession>A0A834U656</accession>
<name>A0A834U656_VESGE</name>
<reference evidence="2" key="1">
    <citation type="journal article" date="2020" name="G3 (Bethesda)">
        <title>High-Quality Assemblies for Three Invasive Social Wasps from the &lt;i&gt;Vespula&lt;/i&gt; Genus.</title>
        <authorList>
            <person name="Harrop T.W.R."/>
            <person name="Guhlin J."/>
            <person name="McLaughlin G.M."/>
            <person name="Permina E."/>
            <person name="Stockwell P."/>
            <person name="Gilligan J."/>
            <person name="Le Lec M.F."/>
            <person name="Gruber M.A.M."/>
            <person name="Quinn O."/>
            <person name="Lovegrove M."/>
            <person name="Duncan E.J."/>
            <person name="Remnant E.J."/>
            <person name="Van Eeckhoven J."/>
            <person name="Graham B."/>
            <person name="Knapp R.A."/>
            <person name="Langford K.W."/>
            <person name="Kronenberg Z."/>
            <person name="Press M.O."/>
            <person name="Eacker S.M."/>
            <person name="Wilson-Rankin E.E."/>
            <person name="Purcell J."/>
            <person name="Lester P.J."/>
            <person name="Dearden P.K."/>
        </authorList>
    </citation>
    <scope>NUCLEOTIDE SEQUENCE</scope>
    <source>
        <strain evidence="2">Linc-1</strain>
    </source>
</reference>
<keyword evidence="3" id="KW-1185">Reference proteome</keyword>
<sequence length="66" mass="7037">MDWRGEERRGKEKDGRRCNGGSGGGGGGDGDGDGGGGEEGDLEHCSRVSRRDEEGREEARGKEETR</sequence>
<protein>
    <submittedName>
        <fullName evidence="2">Uncharacterized protein</fullName>
    </submittedName>
</protein>
<comment type="caution">
    <text evidence="2">The sequence shown here is derived from an EMBL/GenBank/DDBJ whole genome shotgun (WGS) entry which is preliminary data.</text>
</comment>
<evidence type="ECO:0000313" key="3">
    <source>
        <dbReference type="Proteomes" id="UP000617340"/>
    </source>
</evidence>
<feature type="compositionally biased region" description="Basic and acidic residues" evidence="1">
    <location>
        <begin position="42"/>
        <end position="66"/>
    </location>
</feature>
<organism evidence="2 3">
    <name type="scientific">Vespula germanica</name>
    <name type="common">German yellow jacket</name>
    <name type="synonym">Paravespula germanica</name>
    <dbReference type="NCBI Taxonomy" id="30212"/>
    <lineage>
        <taxon>Eukaryota</taxon>
        <taxon>Metazoa</taxon>
        <taxon>Ecdysozoa</taxon>
        <taxon>Arthropoda</taxon>
        <taxon>Hexapoda</taxon>
        <taxon>Insecta</taxon>
        <taxon>Pterygota</taxon>
        <taxon>Neoptera</taxon>
        <taxon>Endopterygota</taxon>
        <taxon>Hymenoptera</taxon>
        <taxon>Apocrita</taxon>
        <taxon>Aculeata</taxon>
        <taxon>Vespoidea</taxon>
        <taxon>Vespidae</taxon>
        <taxon>Vespinae</taxon>
        <taxon>Vespula</taxon>
    </lineage>
</organism>
<dbReference type="AlphaFoldDB" id="A0A834U656"/>
<feature type="compositionally biased region" description="Gly residues" evidence="1">
    <location>
        <begin position="18"/>
        <end position="29"/>
    </location>
</feature>
<dbReference type="EMBL" id="JACSDZ010000001">
    <property type="protein sequence ID" value="KAF7417948.1"/>
    <property type="molecule type" value="Genomic_DNA"/>
</dbReference>
<evidence type="ECO:0000313" key="2">
    <source>
        <dbReference type="EMBL" id="KAF7417948.1"/>
    </source>
</evidence>
<feature type="compositionally biased region" description="Basic and acidic residues" evidence="1">
    <location>
        <begin position="1"/>
        <end position="17"/>
    </location>
</feature>
<evidence type="ECO:0000256" key="1">
    <source>
        <dbReference type="SAM" id="MobiDB-lite"/>
    </source>
</evidence>
<feature type="region of interest" description="Disordered" evidence="1">
    <location>
        <begin position="1"/>
        <end position="66"/>
    </location>
</feature>